<dbReference type="Proteomes" id="UP000007590">
    <property type="component" value="Chromosome"/>
</dbReference>
<evidence type="ECO:0000256" key="1">
    <source>
        <dbReference type="SAM" id="SignalP"/>
    </source>
</evidence>
<evidence type="ECO:0000313" key="3">
    <source>
        <dbReference type="Proteomes" id="UP000007590"/>
    </source>
</evidence>
<dbReference type="AlphaFoldDB" id="H8KMH9"/>
<evidence type="ECO:0000313" key="2">
    <source>
        <dbReference type="EMBL" id="AFD08774.1"/>
    </source>
</evidence>
<proteinExistence type="predicted"/>
<feature type="chain" id="PRO_5003612941" evidence="1">
    <location>
        <begin position="24"/>
        <end position="258"/>
    </location>
</feature>
<feature type="signal peptide" evidence="1">
    <location>
        <begin position="1"/>
        <end position="23"/>
    </location>
</feature>
<gene>
    <name evidence="2" type="ordered locus">Solca_3774</name>
</gene>
<reference evidence="2" key="1">
    <citation type="submission" date="2012-02" db="EMBL/GenBank/DDBJ databases">
        <title>The complete genome of Solitalea canadensis DSM 3403.</title>
        <authorList>
            <consortium name="US DOE Joint Genome Institute (JGI-PGF)"/>
            <person name="Lucas S."/>
            <person name="Copeland A."/>
            <person name="Lapidus A."/>
            <person name="Glavina del Rio T."/>
            <person name="Dalin E."/>
            <person name="Tice H."/>
            <person name="Bruce D."/>
            <person name="Goodwin L."/>
            <person name="Pitluck S."/>
            <person name="Peters L."/>
            <person name="Ovchinnikova G."/>
            <person name="Lu M."/>
            <person name="Kyrpides N."/>
            <person name="Mavromatis K."/>
            <person name="Ivanova N."/>
            <person name="Brettin T."/>
            <person name="Detter J.C."/>
            <person name="Han C."/>
            <person name="Larimer F."/>
            <person name="Land M."/>
            <person name="Hauser L."/>
            <person name="Markowitz V."/>
            <person name="Cheng J.-F."/>
            <person name="Hugenholtz P."/>
            <person name="Woyke T."/>
            <person name="Wu D."/>
            <person name="Spring S."/>
            <person name="Schroeder M."/>
            <person name="Kopitz M."/>
            <person name="Brambilla E."/>
            <person name="Klenk H.-P."/>
            <person name="Eisen J.A."/>
        </authorList>
    </citation>
    <scope>NUCLEOTIDE SEQUENCE</scope>
    <source>
        <strain evidence="2">DSM 3403</strain>
    </source>
</reference>
<protein>
    <submittedName>
        <fullName evidence="2">Uncharacterized protein</fullName>
    </submittedName>
</protein>
<dbReference type="eggNOG" id="ENOG502ZB1I">
    <property type="taxonomic scope" value="Bacteria"/>
</dbReference>
<dbReference type="KEGG" id="scn:Solca_3774"/>
<name>H8KMH9_SOLCM</name>
<sequence>MKWYSLTKLLLTIIALSPFYAVKGQDAPKGQLYLIHEDKVIPSKVTEYEGAAKGLADAFAKYTNGSLKYWVASRDDFSYIYVIPVGNYAGVDMVDNTFAELSKAMGKEAMEATMKKFDGTFSTHRDYMVSFRADLSYLPDFPPENTFRHWDIYYLDPDKETEAMAIAKEWKALFETKKITSGYRFSIANIGLEPAFIVVLSGKNAADFYTQRQEVNKMLGEAGATLMQKTWTVVKRIDRKDGKLHLDLSFMPATTTKK</sequence>
<keyword evidence="1" id="KW-0732">Signal</keyword>
<organism evidence="2 3">
    <name type="scientific">Solitalea canadensis (strain ATCC 29591 / DSM 3403 / JCM 21819 / LMG 8368 / NBRC 15130 / NCIMB 12057 / USAM 9D)</name>
    <name type="common">Flexibacter canadensis</name>
    <dbReference type="NCBI Taxonomy" id="929556"/>
    <lineage>
        <taxon>Bacteria</taxon>
        <taxon>Pseudomonadati</taxon>
        <taxon>Bacteroidota</taxon>
        <taxon>Sphingobacteriia</taxon>
        <taxon>Sphingobacteriales</taxon>
        <taxon>Sphingobacteriaceae</taxon>
        <taxon>Solitalea</taxon>
    </lineage>
</organism>
<dbReference type="OrthoDB" id="1426903at2"/>
<accession>H8KMH9</accession>
<dbReference type="RefSeq" id="WP_014681997.1">
    <property type="nucleotide sequence ID" value="NC_017770.1"/>
</dbReference>
<dbReference type="EMBL" id="CP003349">
    <property type="protein sequence ID" value="AFD08774.1"/>
    <property type="molecule type" value="Genomic_DNA"/>
</dbReference>
<dbReference type="HOGENOM" id="CLU_1084874_0_0_10"/>
<keyword evidence="3" id="KW-1185">Reference proteome</keyword>
<dbReference type="STRING" id="929556.Solca_3774"/>